<keyword evidence="4 7" id="KW-0812">Transmembrane</keyword>
<dbReference type="PANTHER" id="PTHR32243">
    <property type="entry name" value="MALTOSE TRANSPORT SYSTEM PERMEASE-RELATED"/>
    <property type="match status" value="1"/>
</dbReference>
<dbReference type="SUPFAM" id="SSF161098">
    <property type="entry name" value="MetI-like"/>
    <property type="match status" value="1"/>
</dbReference>
<dbReference type="EMBL" id="QSKF01000005">
    <property type="protein sequence ID" value="RHE40094.1"/>
    <property type="molecule type" value="Genomic_DNA"/>
</dbReference>
<evidence type="ECO:0000256" key="3">
    <source>
        <dbReference type="ARBA" id="ARBA00022475"/>
    </source>
</evidence>
<keyword evidence="5 7" id="KW-1133">Transmembrane helix</keyword>
<keyword evidence="2 7" id="KW-0813">Transport</keyword>
<gene>
    <name evidence="8" type="ORF">DW740_07195</name>
</gene>
<feature type="transmembrane region" description="Helical" evidence="7">
    <location>
        <begin position="216"/>
        <end position="241"/>
    </location>
</feature>
<feature type="transmembrane region" description="Helical" evidence="7">
    <location>
        <begin position="144"/>
        <end position="167"/>
    </location>
</feature>
<comment type="caution">
    <text evidence="8">The sequence shown here is derived from an EMBL/GenBank/DDBJ whole genome shotgun (WGS) entry which is preliminary data.</text>
</comment>
<evidence type="ECO:0000256" key="4">
    <source>
        <dbReference type="ARBA" id="ARBA00022692"/>
    </source>
</evidence>
<dbReference type="Proteomes" id="UP000283745">
    <property type="component" value="Unassembled WGS sequence"/>
</dbReference>
<feature type="transmembrane region" description="Helical" evidence="7">
    <location>
        <begin position="111"/>
        <end position="132"/>
    </location>
</feature>
<feature type="transmembrane region" description="Helical" evidence="7">
    <location>
        <begin position="12"/>
        <end position="33"/>
    </location>
</feature>
<dbReference type="PANTHER" id="PTHR32243:SF18">
    <property type="entry name" value="INNER MEMBRANE ABC TRANSPORTER PERMEASE PROTEIN YCJP"/>
    <property type="match status" value="1"/>
</dbReference>
<comment type="subcellular location">
    <subcellularLocation>
        <location evidence="1 7">Cell membrane</location>
        <topology evidence="1 7">Multi-pass membrane protein</topology>
    </subcellularLocation>
</comment>
<dbReference type="GO" id="GO:0055085">
    <property type="term" value="P:transmembrane transport"/>
    <property type="evidence" value="ECO:0007669"/>
    <property type="project" value="InterPro"/>
</dbReference>
<dbReference type="InterPro" id="IPR035906">
    <property type="entry name" value="MetI-like_sf"/>
</dbReference>
<organism evidence="8 9">
    <name type="scientific">Blautia obeum</name>
    <dbReference type="NCBI Taxonomy" id="40520"/>
    <lineage>
        <taxon>Bacteria</taxon>
        <taxon>Bacillati</taxon>
        <taxon>Bacillota</taxon>
        <taxon>Clostridia</taxon>
        <taxon>Lachnospirales</taxon>
        <taxon>Lachnospiraceae</taxon>
        <taxon>Blautia</taxon>
    </lineage>
</organism>
<comment type="similarity">
    <text evidence="7">Belongs to the binding-protein-dependent transport system permease family.</text>
</comment>
<evidence type="ECO:0000256" key="6">
    <source>
        <dbReference type="ARBA" id="ARBA00023136"/>
    </source>
</evidence>
<dbReference type="AlphaFoldDB" id="A0A414J6R1"/>
<sequence length="282" mass="30977">MNNHTRGTKHVILRVLLYLFVILVVLVTLYPYFVMFTTAAKSRAEIYSTDGTLLPIHWLWQNFKDIWTLAPLSRYFINSLIVAGGSTLIAIICGIPAAYALARMKFKGKKIFLGIVIISQMFAPVVLLVGIYKIMSTFGMTDSLVGLVFINAAFNQAFAIWLLRGTFISISPEMEQAATVDGCGKVSALIRILLPVAAPGIVTALIFVFINAWNEYTVALTLISTDVLKPLTVGITIFNGYNMVEWQYLFASSLFATVPVIILFVLIEKHLVGGLTSGGVKG</sequence>
<dbReference type="Pfam" id="PF00528">
    <property type="entry name" value="BPD_transp_1"/>
    <property type="match status" value="1"/>
</dbReference>
<feature type="transmembrane region" description="Helical" evidence="7">
    <location>
        <begin position="248"/>
        <end position="267"/>
    </location>
</feature>
<dbReference type="InterPro" id="IPR050901">
    <property type="entry name" value="BP-dep_ABC_trans_perm"/>
</dbReference>
<dbReference type="RefSeq" id="WP_015543397.1">
    <property type="nucleotide sequence ID" value="NZ_CABJFK010000005.1"/>
</dbReference>
<dbReference type="InterPro" id="IPR000515">
    <property type="entry name" value="MetI-like"/>
</dbReference>
<keyword evidence="6 7" id="KW-0472">Membrane</keyword>
<reference evidence="8 9" key="1">
    <citation type="submission" date="2018-08" db="EMBL/GenBank/DDBJ databases">
        <title>A genome reference for cultivated species of the human gut microbiota.</title>
        <authorList>
            <person name="Zou Y."/>
            <person name="Xue W."/>
            <person name="Luo G."/>
        </authorList>
    </citation>
    <scope>NUCLEOTIDE SEQUENCE [LARGE SCALE GENOMIC DNA]</scope>
    <source>
        <strain evidence="8 9">AM28-23</strain>
    </source>
</reference>
<keyword evidence="3" id="KW-1003">Cell membrane</keyword>
<evidence type="ECO:0000313" key="8">
    <source>
        <dbReference type="EMBL" id="RHE40094.1"/>
    </source>
</evidence>
<dbReference type="GO" id="GO:0005886">
    <property type="term" value="C:plasma membrane"/>
    <property type="evidence" value="ECO:0007669"/>
    <property type="project" value="UniProtKB-SubCell"/>
</dbReference>
<dbReference type="PROSITE" id="PS50928">
    <property type="entry name" value="ABC_TM1"/>
    <property type="match status" value="1"/>
</dbReference>
<evidence type="ECO:0000256" key="7">
    <source>
        <dbReference type="RuleBase" id="RU363032"/>
    </source>
</evidence>
<dbReference type="Gene3D" id="1.10.3720.10">
    <property type="entry name" value="MetI-like"/>
    <property type="match status" value="1"/>
</dbReference>
<proteinExistence type="inferred from homology"/>
<evidence type="ECO:0000256" key="2">
    <source>
        <dbReference type="ARBA" id="ARBA00022448"/>
    </source>
</evidence>
<protein>
    <submittedName>
        <fullName evidence="8">Carbohydrate ABC transporter permease</fullName>
    </submittedName>
</protein>
<evidence type="ECO:0000313" key="9">
    <source>
        <dbReference type="Proteomes" id="UP000283745"/>
    </source>
</evidence>
<feature type="transmembrane region" description="Helical" evidence="7">
    <location>
        <begin position="75"/>
        <end position="99"/>
    </location>
</feature>
<dbReference type="CDD" id="cd06261">
    <property type="entry name" value="TM_PBP2"/>
    <property type="match status" value="1"/>
</dbReference>
<name>A0A414J6R1_9FIRM</name>
<evidence type="ECO:0000256" key="5">
    <source>
        <dbReference type="ARBA" id="ARBA00022989"/>
    </source>
</evidence>
<evidence type="ECO:0000256" key="1">
    <source>
        <dbReference type="ARBA" id="ARBA00004651"/>
    </source>
</evidence>
<feature type="transmembrane region" description="Helical" evidence="7">
    <location>
        <begin position="188"/>
        <end position="210"/>
    </location>
</feature>
<accession>A0A414J6R1</accession>